<evidence type="ECO:0000256" key="4">
    <source>
        <dbReference type="ARBA" id="ARBA00023004"/>
    </source>
</evidence>
<keyword evidence="3" id="KW-0479">Metal-binding</keyword>
<evidence type="ECO:0000256" key="6">
    <source>
        <dbReference type="ARBA" id="ARBA00034078"/>
    </source>
</evidence>
<evidence type="ECO:0000313" key="9">
    <source>
        <dbReference type="EMBL" id="CAA7270104.1"/>
    </source>
</evidence>
<reference evidence="9 10" key="1">
    <citation type="submission" date="2020-01" db="EMBL/GenBank/DDBJ databases">
        <authorList>
            <person name="Gupta K D."/>
        </authorList>
    </citation>
    <scope>NUCLEOTIDE SEQUENCE [LARGE SCALE GENOMIC DNA]</scope>
</reference>
<dbReference type="GO" id="GO:0140647">
    <property type="term" value="P:P450-containing electron transport chain"/>
    <property type="evidence" value="ECO:0007669"/>
    <property type="project" value="InterPro"/>
</dbReference>
<evidence type="ECO:0000313" key="10">
    <source>
        <dbReference type="Proteomes" id="UP000467700"/>
    </source>
</evidence>
<name>A0A8S0W0E5_CYCAE</name>
<evidence type="ECO:0000256" key="5">
    <source>
        <dbReference type="ARBA" id="ARBA00023014"/>
    </source>
</evidence>
<dbReference type="PROSITE" id="PS51085">
    <property type="entry name" value="2FE2S_FER_2"/>
    <property type="match status" value="1"/>
</dbReference>
<dbReference type="InterPro" id="IPR036010">
    <property type="entry name" value="2Fe-2S_ferredoxin-like_sf"/>
</dbReference>
<organism evidence="9 10">
    <name type="scientific">Cyclocybe aegerita</name>
    <name type="common">Black poplar mushroom</name>
    <name type="synonym">Agrocybe aegerita</name>
    <dbReference type="NCBI Taxonomy" id="1973307"/>
    <lineage>
        <taxon>Eukaryota</taxon>
        <taxon>Fungi</taxon>
        <taxon>Dikarya</taxon>
        <taxon>Basidiomycota</taxon>
        <taxon>Agaricomycotina</taxon>
        <taxon>Agaricomycetes</taxon>
        <taxon>Agaricomycetidae</taxon>
        <taxon>Agaricales</taxon>
        <taxon>Agaricineae</taxon>
        <taxon>Bolbitiaceae</taxon>
        <taxon>Cyclocybe</taxon>
    </lineage>
</organism>
<dbReference type="GO" id="GO:0005739">
    <property type="term" value="C:mitochondrion"/>
    <property type="evidence" value="ECO:0007669"/>
    <property type="project" value="TreeGrafter"/>
</dbReference>
<evidence type="ECO:0000259" key="8">
    <source>
        <dbReference type="PROSITE" id="PS51085"/>
    </source>
</evidence>
<dbReference type="PROSITE" id="PS00814">
    <property type="entry name" value="ADX"/>
    <property type="match status" value="1"/>
</dbReference>
<accession>A0A8S0W0E5</accession>
<dbReference type="PANTHER" id="PTHR23426:SF65">
    <property type="entry name" value="FERREDOXIN-2, MITOCHONDRIAL"/>
    <property type="match status" value="1"/>
</dbReference>
<comment type="similarity">
    <text evidence="1">Belongs to the adrenodoxin/putidaredoxin family.</text>
</comment>
<dbReference type="InterPro" id="IPR001055">
    <property type="entry name" value="Adrenodoxin-like"/>
</dbReference>
<dbReference type="EMBL" id="CACVBS010000085">
    <property type="protein sequence ID" value="CAA7270104.1"/>
    <property type="molecule type" value="Genomic_DNA"/>
</dbReference>
<comment type="caution">
    <text evidence="9">The sequence shown here is derived from an EMBL/GenBank/DDBJ whole genome shotgun (WGS) entry which is preliminary data.</text>
</comment>
<dbReference type="Gene3D" id="3.10.20.30">
    <property type="match status" value="1"/>
</dbReference>
<evidence type="ECO:0000256" key="3">
    <source>
        <dbReference type="ARBA" id="ARBA00022723"/>
    </source>
</evidence>
<dbReference type="Pfam" id="PF00111">
    <property type="entry name" value="Fer2"/>
    <property type="match status" value="1"/>
</dbReference>
<dbReference type="GO" id="GO:0046872">
    <property type="term" value="F:metal ion binding"/>
    <property type="evidence" value="ECO:0007669"/>
    <property type="project" value="UniProtKB-KW"/>
</dbReference>
<dbReference type="InterPro" id="IPR018298">
    <property type="entry name" value="Adrenodoxin_Fe-S_BS"/>
</dbReference>
<dbReference type="AlphaFoldDB" id="A0A8S0W0E5"/>
<evidence type="ECO:0000256" key="7">
    <source>
        <dbReference type="SAM" id="MobiDB-lite"/>
    </source>
</evidence>
<dbReference type="InterPro" id="IPR001041">
    <property type="entry name" value="2Fe-2S_ferredoxin-type"/>
</dbReference>
<dbReference type="PRINTS" id="PR00355">
    <property type="entry name" value="ADRENODOXIN"/>
</dbReference>
<keyword evidence="5" id="KW-0411">Iron-sulfur</keyword>
<dbReference type="CDD" id="cd00207">
    <property type="entry name" value="fer2"/>
    <property type="match status" value="1"/>
</dbReference>
<feature type="domain" description="2Fe-2S ferredoxin-type" evidence="8">
    <location>
        <begin position="130"/>
        <end position="235"/>
    </location>
</feature>
<feature type="region of interest" description="Disordered" evidence="7">
    <location>
        <begin position="54"/>
        <end position="91"/>
    </location>
</feature>
<keyword evidence="4" id="KW-0408">Iron</keyword>
<dbReference type="Proteomes" id="UP000467700">
    <property type="component" value="Unassembled WGS sequence"/>
</dbReference>
<protein>
    <recommendedName>
        <fullName evidence="8">2Fe-2S ferredoxin-type domain-containing protein</fullName>
    </recommendedName>
</protein>
<comment type="cofactor">
    <cofactor evidence="6">
        <name>[2Fe-2S] cluster</name>
        <dbReference type="ChEBI" id="CHEBI:190135"/>
    </cofactor>
</comment>
<dbReference type="PANTHER" id="PTHR23426">
    <property type="entry name" value="FERREDOXIN/ADRENODOXIN"/>
    <property type="match status" value="1"/>
</dbReference>
<proteinExistence type="inferred from homology"/>
<dbReference type="OrthoDB" id="268593at2759"/>
<feature type="compositionally biased region" description="Polar residues" evidence="7">
    <location>
        <begin position="57"/>
        <end position="86"/>
    </location>
</feature>
<evidence type="ECO:0000256" key="2">
    <source>
        <dbReference type="ARBA" id="ARBA00022714"/>
    </source>
</evidence>
<keyword evidence="10" id="KW-1185">Reference proteome</keyword>
<evidence type="ECO:0000256" key="1">
    <source>
        <dbReference type="ARBA" id="ARBA00010914"/>
    </source>
</evidence>
<keyword evidence="2" id="KW-0001">2Fe-2S</keyword>
<dbReference type="GO" id="GO:0009055">
    <property type="term" value="F:electron transfer activity"/>
    <property type="evidence" value="ECO:0007669"/>
    <property type="project" value="TreeGrafter"/>
</dbReference>
<gene>
    <name evidence="9" type="ORF">AAE3_LOCUS12354</name>
</gene>
<dbReference type="SUPFAM" id="SSF54292">
    <property type="entry name" value="2Fe-2S ferredoxin-like"/>
    <property type="match status" value="1"/>
</dbReference>
<sequence length="248" mass="27273">MFSSVPFLQPQLNACSSSALRCARNSRTRVSHQCLSSSSATTTVMTSSAPHVRRMHSSSAPNMPNAGRNTSKVSYSSYRHPQTSNMGGRETWSRCRWPPHPHFWARTQTRALHGTAVVRHGGIDRPVPGTGIKVHFKDSTGNLIRTVEANEGDDILSIAHEYDIDLEGACEGSVACSTCHVILPEEYYDLLPEPDDDENDMLDMAFGLTDTSRLGCQVKLTRELDGITCTLPSATRNMFVDGKKPTPH</sequence>
<dbReference type="InterPro" id="IPR012675">
    <property type="entry name" value="Beta-grasp_dom_sf"/>
</dbReference>
<dbReference type="GO" id="GO:0051537">
    <property type="term" value="F:2 iron, 2 sulfur cluster binding"/>
    <property type="evidence" value="ECO:0007669"/>
    <property type="project" value="UniProtKB-KW"/>
</dbReference>